<dbReference type="PROSITE" id="PS50800">
    <property type="entry name" value="SAP"/>
    <property type="match status" value="1"/>
</dbReference>
<dbReference type="Gene3D" id="1.10.150.20">
    <property type="entry name" value="5' to 3' exonuclease, C-terminal subdomain"/>
    <property type="match status" value="1"/>
</dbReference>
<evidence type="ECO:0000256" key="2">
    <source>
        <dbReference type="SAM" id="MobiDB-lite"/>
    </source>
</evidence>
<dbReference type="GO" id="GO:0005737">
    <property type="term" value="C:cytoplasm"/>
    <property type="evidence" value="ECO:0007669"/>
    <property type="project" value="UniProtKB-ARBA"/>
</dbReference>
<dbReference type="InterPro" id="IPR043502">
    <property type="entry name" value="DNA/RNA_pol_sf"/>
</dbReference>
<keyword evidence="1" id="KW-0235">DNA replication</keyword>
<reference evidence="5 6" key="1">
    <citation type="submission" date="2024-10" db="EMBL/GenBank/DDBJ databases">
        <title>Updated reference genomes for cyclostephanoid diatoms.</title>
        <authorList>
            <person name="Roberts W.R."/>
            <person name="Alverson A.J."/>
        </authorList>
    </citation>
    <scope>NUCLEOTIDE SEQUENCE [LARGE SCALE GENOMIC DNA]</scope>
    <source>
        <strain evidence="5 6">AJA232-27</strain>
    </source>
</reference>
<dbReference type="InterPro" id="IPR036361">
    <property type="entry name" value="SAP_dom_sf"/>
</dbReference>
<keyword evidence="3" id="KW-0732">Signal</keyword>
<sequence length="1299" mass="144766">MTVSPQLFRRRRCPLLLLPLLLVFQFLLLAPAAATKKKATISGIGFGGIDIPEPFSVMRRRGVAEAARVGIRRSRRWSCGASTNNASYAAARAGAAFINNIVAPSSLQLTHSTARTTPTYTPLILSSIRIPPVERKCATLSSSSPSSSTIEHHLPMSAFCSSIINNNSPVGLWGRQWRRYCNFNSPVCHSTSSSAMFATVPTTEESLEFSDLDYFNSDNNNIVPTHHHRDDDEEDDGTKVTPPLDTKVSGWKENGDVVDSHKPTNNIEHEEDDDIFHGINSRPNKEKGGEGKGWDPYDPLGWCKTFGSRSQANAQRLAALVKLRPGDEGYFDVSDVDNIDINDATTTVLTTTATGKDKENDVAGDNNSITIVRTPEQAKTVMAALMKAKSENPQRIYACDTEVMDIDLKEVGPVGNGYVTCISVYAGPDFDFGLGNGPGSTLWVDNLDDACGVLHEFKAWLEDEDVLKVWHNYGFDRHVIFNEGINVLGFGGDTMHMARLSDTGRMKYSLESLTEDLLKERKVPMKEIFGEARLRKDGTPGALIDIPPVERLQRDPKFRKKFIMYSAKDAKSTYNLYQYLKRALEKKKWIQNYSLMDYYHLHMRPFGELLTDLERRGILIATDYLADTHEYHFFLQFNTYTIMAQVEVQARKDREGHVDTFRKWAAKQIGPDGLAMNLASSVQLSTFLFGGSTNSKTGEVSERVRVFKTPRAEIPDDAMEAYKEREARMLEVKNANDEMLSEEEQGQQQGKPMADQFDQMKSDELKLLCKEYGLKVSGKKAELQQRLRGHFLIGSVSTESKASAVIDDYDAMSMEDLLDVCKVRSGMNIREQTKASLIKQLREDDSHVRELAAVHMHSPTEMDSPITYRKISELLEQAAASGENVALKGILDEIKAKNNEEPKYVDVKITSLGMVPDTFTVSGAPSATADVLKKLAGDPFADPPKYGKAYEFFGGGESGHAACVAFFSLTAIGSIDTMIANFLTSLQTLADDQQRVHGSLNINTETGRLSSRKPNLQNQPALEKDKYKIRQAFIASPGNNLIVADYGQLELRLLASMTDCTSMIDAFEAGGDFHSRTALGMFDYIQDAVANGECLLEWDYANGEPPKPMLKDQYASERRKAKTLNFSIAYGKTAHGLSQDWGVSKEEAEKMLEAWYNSRPEVLTWQEETKKAAQKYGITRTLMGRYRDIPHAKPGNSMKSRGHALRASINTPIQGGAADVAMMAMLKINNSKLLKRLGWILLMQVHDEVILEGPEETAKEAFDEVMKCMQEPWVLGLDKTKVPLLVDGSYSHKNWYEAK</sequence>
<dbReference type="CDD" id="cd08640">
    <property type="entry name" value="DNA_pol_A_plastid_like"/>
    <property type="match status" value="1"/>
</dbReference>
<dbReference type="PANTHER" id="PTHR10133">
    <property type="entry name" value="DNA POLYMERASE I"/>
    <property type="match status" value="1"/>
</dbReference>
<dbReference type="SMART" id="SM00482">
    <property type="entry name" value="POLAc"/>
    <property type="match status" value="1"/>
</dbReference>
<dbReference type="SUPFAM" id="SSF68906">
    <property type="entry name" value="SAP domain"/>
    <property type="match status" value="1"/>
</dbReference>
<dbReference type="Gene3D" id="3.30.70.370">
    <property type="match status" value="1"/>
</dbReference>
<evidence type="ECO:0000313" key="5">
    <source>
        <dbReference type="EMBL" id="KAL3769382.1"/>
    </source>
</evidence>
<dbReference type="SUPFAM" id="SSF56672">
    <property type="entry name" value="DNA/RNA polymerases"/>
    <property type="match status" value="1"/>
</dbReference>
<dbReference type="InterPro" id="IPR036397">
    <property type="entry name" value="RNaseH_sf"/>
</dbReference>
<gene>
    <name evidence="5" type="ORF">ACHAWU_008791</name>
</gene>
<dbReference type="InterPro" id="IPR002562">
    <property type="entry name" value="3'-5'_exonuclease_dom"/>
</dbReference>
<dbReference type="InterPro" id="IPR012337">
    <property type="entry name" value="RNaseH-like_sf"/>
</dbReference>
<dbReference type="InterPro" id="IPR001098">
    <property type="entry name" value="DNA-dir_DNA_pol_A_palm_dom"/>
</dbReference>
<feature type="domain" description="SAP" evidence="4">
    <location>
        <begin position="757"/>
        <end position="791"/>
    </location>
</feature>
<dbReference type="EMBL" id="JALLBG020000055">
    <property type="protein sequence ID" value="KAL3769382.1"/>
    <property type="molecule type" value="Genomic_DNA"/>
</dbReference>
<accession>A0ABD3N111</accession>
<protein>
    <recommendedName>
        <fullName evidence="4">SAP domain-containing protein</fullName>
    </recommendedName>
</protein>
<evidence type="ECO:0000313" key="6">
    <source>
        <dbReference type="Proteomes" id="UP001530293"/>
    </source>
</evidence>
<dbReference type="Pfam" id="PF01612">
    <property type="entry name" value="DNA_pol_A_exo1"/>
    <property type="match status" value="1"/>
</dbReference>
<dbReference type="GO" id="GO:0006260">
    <property type="term" value="P:DNA replication"/>
    <property type="evidence" value="ECO:0007669"/>
    <property type="project" value="UniProtKB-KW"/>
</dbReference>
<dbReference type="Proteomes" id="UP001530293">
    <property type="component" value="Unassembled WGS sequence"/>
</dbReference>
<feature type="compositionally biased region" description="Basic and acidic residues" evidence="2">
    <location>
        <begin position="253"/>
        <end position="262"/>
    </location>
</feature>
<organism evidence="5 6">
    <name type="scientific">Discostella pseudostelligera</name>
    <dbReference type="NCBI Taxonomy" id="259834"/>
    <lineage>
        <taxon>Eukaryota</taxon>
        <taxon>Sar</taxon>
        <taxon>Stramenopiles</taxon>
        <taxon>Ochrophyta</taxon>
        <taxon>Bacillariophyta</taxon>
        <taxon>Coscinodiscophyceae</taxon>
        <taxon>Thalassiosirophycidae</taxon>
        <taxon>Stephanodiscales</taxon>
        <taxon>Stephanodiscaceae</taxon>
        <taxon>Discostella</taxon>
    </lineage>
</organism>
<dbReference type="SUPFAM" id="SSF53098">
    <property type="entry name" value="Ribonuclease H-like"/>
    <property type="match status" value="1"/>
</dbReference>
<dbReference type="Pfam" id="PF02037">
    <property type="entry name" value="SAP"/>
    <property type="match status" value="1"/>
</dbReference>
<dbReference type="Pfam" id="PF00476">
    <property type="entry name" value="DNA_pol_A"/>
    <property type="match status" value="2"/>
</dbReference>
<evidence type="ECO:0000259" key="4">
    <source>
        <dbReference type="PROSITE" id="PS50800"/>
    </source>
</evidence>
<feature type="chain" id="PRO_5044816501" description="SAP domain-containing protein" evidence="3">
    <location>
        <begin position="35"/>
        <end position="1299"/>
    </location>
</feature>
<evidence type="ECO:0000256" key="3">
    <source>
        <dbReference type="SAM" id="SignalP"/>
    </source>
</evidence>
<dbReference type="SMART" id="SM00513">
    <property type="entry name" value="SAP"/>
    <property type="match status" value="1"/>
</dbReference>
<dbReference type="Gene3D" id="1.10.720.30">
    <property type="entry name" value="SAP domain"/>
    <property type="match status" value="1"/>
</dbReference>
<dbReference type="FunFam" id="3.30.420.10:FF:000051">
    <property type="entry name" value="DNA polymerase I"/>
    <property type="match status" value="1"/>
</dbReference>
<proteinExistence type="predicted"/>
<dbReference type="Gene3D" id="3.30.420.10">
    <property type="entry name" value="Ribonuclease H-like superfamily/Ribonuclease H"/>
    <property type="match status" value="1"/>
</dbReference>
<comment type="caution">
    <text evidence="5">The sequence shown here is derived from an EMBL/GenBank/DDBJ whole genome shotgun (WGS) entry which is preliminary data.</text>
</comment>
<feature type="region of interest" description="Disordered" evidence="2">
    <location>
        <begin position="224"/>
        <end position="268"/>
    </location>
</feature>
<dbReference type="InterPro" id="IPR003034">
    <property type="entry name" value="SAP_dom"/>
</dbReference>
<evidence type="ECO:0000256" key="1">
    <source>
        <dbReference type="ARBA" id="ARBA00022705"/>
    </source>
</evidence>
<feature type="signal peptide" evidence="3">
    <location>
        <begin position="1"/>
        <end position="34"/>
    </location>
</feature>
<dbReference type="PRINTS" id="PR00868">
    <property type="entry name" value="DNAPOLI"/>
</dbReference>
<name>A0ABD3N111_9STRA</name>
<dbReference type="PANTHER" id="PTHR10133:SF27">
    <property type="entry name" value="DNA POLYMERASE NU"/>
    <property type="match status" value="1"/>
</dbReference>
<dbReference type="InterPro" id="IPR002298">
    <property type="entry name" value="DNA_polymerase_A"/>
</dbReference>
<keyword evidence="6" id="KW-1185">Reference proteome</keyword>